<dbReference type="STRING" id="211114.SAMN04489726_6231"/>
<dbReference type="OrthoDB" id="3579673at2"/>
<organism evidence="2 3">
    <name type="scientific">Allokutzneria albata</name>
    <name type="common">Kibdelosporangium albatum</name>
    <dbReference type="NCBI Taxonomy" id="211114"/>
    <lineage>
        <taxon>Bacteria</taxon>
        <taxon>Bacillati</taxon>
        <taxon>Actinomycetota</taxon>
        <taxon>Actinomycetes</taxon>
        <taxon>Pseudonocardiales</taxon>
        <taxon>Pseudonocardiaceae</taxon>
        <taxon>Allokutzneria</taxon>
    </lineage>
</organism>
<keyword evidence="1" id="KW-0472">Membrane</keyword>
<feature type="transmembrane region" description="Helical" evidence="1">
    <location>
        <begin position="101"/>
        <end position="123"/>
    </location>
</feature>
<feature type="transmembrane region" description="Helical" evidence="1">
    <location>
        <begin position="135"/>
        <end position="158"/>
    </location>
</feature>
<proteinExistence type="predicted"/>
<feature type="transmembrane region" description="Helical" evidence="1">
    <location>
        <begin position="206"/>
        <end position="229"/>
    </location>
</feature>
<keyword evidence="3" id="KW-1185">Reference proteome</keyword>
<evidence type="ECO:0000313" key="2">
    <source>
        <dbReference type="EMBL" id="SDN36043.1"/>
    </source>
</evidence>
<keyword evidence="1" id="KW-1133">Transmembrane helix</keyword>
<dbReference type="Proteomes" id="UP000183376">
    <property type="component" value="Chromosome I"/>
</dbReference>
<sequence length="234" mass="24868">MTWLVWRQHRWVIVGITAAFVALSSVFLIAGTTGNGSILVWGGTVIGGFPGFLRSFEEVNNGFAPLPLLVGVLAGAPLLAGELEHGTHRYSWTQGVSRNRWLTTTTSMTGAAVAVLSATYAAVHTWWYGPYAAQGGWFMIASQGSLALPAACVFTFALGTASGALLGRVVPAMATVVIGHLAVLVVERTLVRRHHLLGASPDFWTYQAIQLGLYAGLAACCFAVSFLAVRNKFS</sequence>
<dbReference type="RefSeq" id="WP_052408276.1">
    <property type="nucleotide sequence ID" value="NZ_JOEF01000058.1"/>
</dbReference>
<evidence type="ECO:0008006" key="4">
    <source>
        <dbReference type="Google" id="ProtNLM"/>
    </source>
</evidence>
<feature type="transmembrane region" description="Helical" evidence="1">
    <location>
        <begin position="165"/>
        <end position="186"/>
    </location>
</feature>
<evidence type="ECO:0000313" key="3">
    <source>
        <dbReference type="Proteomes" id="UP000183376"/>
    </source>
</evidence>
<dbReference type="AlphaFoldDB" id="A0A1H0ASH8"/>
<keyword evidence="1" id="KW-0812">Transmembrane</keyword>
<feature type="transmembrane region" description="Helical" evidence="1">
    <location>
        <begin position="62"/>
        <end position="80"/>
    </location>
</feature>
<accession>A0A1H0ASH8</accession>
<feature type="transmembrane region" description="Helical" evidence="1">
    <location>
        <begin position="12"/>
        <end position="31"/>
    </location>
</feature>
<protein>
    <recommendedName>
        <fullName evidence="4">ABC-2 family transporter protein</fullName>
    </recommendedName>
</protein>
<gene>
    <name evidence="2" type="ORF">SAMN04489726_6231</name>
</gene>
<dbReference type="eggNOG" id="COG1277">
    <property type="taxonomic scope" value="Bacteria"/>
</dbReference>
<name>A0A1H0ASH8_ALLAB</name>
<reference evidence="2 3" key="1">
    <citation type="submission" date="2016-10" db="EMBL/GenBank/DDBJ databases">
        <authorList>
            <person name="de Groot N.N."/>
        </authorList>
    </citation>
    <scope>NUCLEOTIDE SEQUENCE [LARGE SCALE GENOMIC DNA]</scope>
    <source>
        <strain evidence="2 3">DSM 44149</strain>
    </source>
</reference>
<dbReference type="EMBL" id="LT629701">
    <property type="protein sequence ID" value="SDN36043.1"/>
    <property type="molecule type" value="Genomic_DNA"/>
</dbReference>
<evidence type="ECO:0000256" key="1">
    <source>
        <dbReference type="SAM" id="Phobius"/>
    </source>
</evidence>